<feature type="signal peptide" evidence="1">
    <location>
        <begin position="1"/>
        <end position="17"/>
    </location>
</feature>
<comment type="caution">
    <text evidence="2">The sequence shown here is derived from an EMBL/GenBank/DDBJ whole genome shotgun (WGS) entry which is preliminary data.</text>
</comment>
<evidence type="ECO:0000313" key="2">
    <source>
        <dbReference type="EMBL" id="OPX55361.1"/>
    </source>
</evidence>
<dbReference type="Proteomes" id="UP000191418">
    <property type="component" value="Unassembled WGS sequence"/>
</dbReference>
<evidence type="ECO:0000313" key="3">
    <source>
        <dbReference type="Proteomes" id="UP000191418"/>
    </source>
</evidence>
<evidence type="ECO:0000256" key="1">
    <source>
        <dbReference type="SAM" id="SignalP"/>
    </source>
</evidence>
<dbReference type="RefSeq" id="WP_078745181.1">
    <property type="nucleotide sequence ID" value="NZ_FUXG01000009.1"/>
</dbReference>
<dbReference type="AlphaFoldDB" id="A0A1T4PQZ3"/>
<gene>
    <name evidence="2" type="ORF">BTE48_09350</name>
</gene>
<accession>A0A1T4PQZ3</accession>
<name>A0A1T4PQZ3_9GAMM</name>
<protein>
    <submittedName>
        <fullName evidence="2">Uncharacterized protein</fullName>
    </submittedName>
</protein>
<feature type="chain" id="PRO_5013250502" evidence="1">
    <location>
        <begin position="18"/>
        <end position="115"/>
    </location>
</feature>
<organism evidence="2 3">
    <name type="scientific">Oceanospirillum multiglobuliferum</name>
    <dbReference type="NCBI Taxonomy" id="64969"/>
    <lineage>
        <taxon>Bacteria</taxon>
        <taxon>Pseudomonadati</taxon>
        <taxon>Pseudomonadota</taxon>
        <taxon>Gammaproteobacteria</taxon>
        <taxon>Oceanospirillales</taxon>
        <taxon>Oceanospirillaceae</taxon>
        <taxon>Oceanospirillum</taxon>
    </lineage>
</organism>
<dbReference type="OrthoDB" id="512976at2"/>
<keyword evidence="1" id="KW-0732">Signal</keyword>
<reference evidence="2 3" key="1">
    <citation type="submission" date="2017-01" db="EMBL/GenBank/DDBJ databases">
        <title>Genome Sequencing of a Marine Spirillum, Oceanospirillum multiglobuliferum ATCC 33336, from Japan.</title>
        <authorList>
            <person name="Carney J.G."/>
            <person name="Trachtenberg A.M."/>
            <person name="Rheaume B.A."/>
            <person name="Linnane J.D."/>
            <person name="Pitts N.L."/>
            <person name="Mykles D.L."/>
            <person name="Maclea K.S."/>
        </authorList>
    </citation>
    <scope>NUCLEOTIDE SEQUENCE [LARGE SCALE GENOMIC DNA]</scope>
    <source>
        <strain evidence="2 3">ATCC 33336</strain>
    </source>
</reference>
<proteinExistence type="predicted"/>
<dbReference type="EMBL" id="MTSM01000010">
    <property type="protein sequence ID" value="OPX55361.1"/>
    <property type="molecule type" value="Genomic_DNA"/>
</dbReference>
<keyword evidence="3" id="KW-1185">Reference proteome</keyword>
<sequence length="115" mass="13130">MKYVLIFIAVMSSVAFAETLITDSFTIQIERDCEEGEVTCDMMRFIYSPTDIEKKQIAIGRTVHTTCADGITPCAFQGYEFMTDGAKYFIYNSGILEITDIKNKPLLVEQGRWQY</sequence>